<accession>A0AA38I4F6</accession>
<gene>
    <name evidence="2" type="ORF">Zmor_016912</name>
</gene>
<proteinExistence type="predicted"/>
<name>A0AA38I4F6_9CUCU</name>
<dbReference type="Proteomes" id="UP001168821">
    <property type="component" value="Unassembled WGS sequence"/>
</dbReference>
<comment type="caution">
    <text evidence="2">The sequence shown here is derived from an EMBL/GenBank/DDBJ whole genome shotgun (WGS) entry which is preliminary data.</text>
</comment>
<feature type="region of interest" description="Disordered" evidence="1">
    <location>
        <begin position="78"/>
        <end position="99"/>
    </location>
</feature>
<dbReference type="EMBL" id="JALNTZ010000005">
    <property type="protein sequence ID" value="KAJ3650833.1"/>
    <property type="molecule type" value="Genomic_DNA"/>
</dbReference>
<reference evidence="2" key="1">
    <citation type="journal article" date="2023" name="G3 (Bethesda)">
        <title>Whole genome assemblies of Zophobas morio and Tenebrio molitor.</title>
        <authorList>
            <person name="Kaur S."/>
            <person name="Stinson S.A."/>
            <person name="diCenzo G.C."/>
        </authorList>
    </citation>
    <scope>NUCLEOTIDE SEQUENCE</scope>
    <source>
        <strain evidence="2">QUZm001</strain>
    </source>
</reference>
<evidence type="ECO:0000256" key="1">
    <source>
        <dbReference type="SAM" id="MobiDB-lite"/>
    </source>
</evidence>
<evidence type="ECO:0000313" key="2">
    <source>
        <dbReference type="EMBL" id="KAJ3650833.1"/>
    </source>
</evidence>
<sequence length="114" mass="13354">MEIPEIVKAINFEWVIDVRNKSSHSDSVRRICVWLKLVNHRKKSVKFNWERILRLVRITDPTSPKYAQRCIPDSSFERSGTQKLQRNNGKIKRSTESGEEITCDKNDNLLVSQL</sequence>
<evidence type="ECO:0000313" key="3">
    <source>
        <dbReference type="Proteomes" id="UP001168821"/>
    </source>
</evidence>
<protein>
    <submittedName>
        <fullName evidence="2">Uncharacterized protein</fullName>
    </submittedName>
</protein>
<keyword evidence="3" id="KW-1185">Reference proteome</keyword>
<feature type="compositionally biased region" description="Polar residues" evidence="1">
    <location>
        <begin position="78"/>
        <end position="88"/>
    </location>
</feature>
<dbReference type="AlphaFoldDB" id="A0AA38I4F6"/>
<organism evidence="2 3">
    <name type="scientific">Zophobas morio</name>
    <dbReference type="NCBI Taxonomy" id="2755281"/>
    <lineage>
        <taxon>Eukaryota</taxon>
        <taxon>Metazoa</taxon>
        <taxon>Ecdysozoa</taxon>
        <taxon>Arthropoda</taxon>
        <taxon>Hexapoda</taxon>
        <taxon>Insecta</taxon>
        <taxon>Pterygota</taxon>
        <taxon>Neoptera</taxon>
        <taxon>Endopterygota</taxon>
        <taxon>Coleoptera</taxon>
        <taxon>Polyphaga</taxon>
        <taxon>Cucujiformia</taxon>
        <taxon>Tenebrionidae</taxon>
        <taxon>Zophobas</taxon>
    </lineage>
</organism>